<organism evidence="2 3">
    <name type="scientific">Moelleriella libera RCEF 2490</name>
    <dbReference type="NCBI Taxonomy" id="1081109"/>
    <lineage>
        <taxon>Eukaryota</taxon>
        <taxon>Fungi</taxon>
        <taxon>Dikarya</taxon>
        <taxon>Ascomycota</taxon>
        <taxon>Pezizomycotina</taxon>
        <taxon>Sordariomycetes</taxon>
        <taxon>Hypocreomycetidae</taxon>
        <taxon>Hypocreales</taxon>
        <taxon>Clavicipitaceae</taxon>
        <taxon>Moelleriella</taxon>
    </lineage>
</organism>
<gene>
    <name evidence="2" type="ORF">AAL_07004</name>
</gene>
<feature type="region of interest" description="Disordered" evidence="1">
    <location>
        <begin position="291"/>
        <end position="331"/>
    </location>
</feature>
<evidence type="ECO:0008006" key="4">
    <source>
        <dbReference type="Google" id="ProtNLM"/>
    </source>
</evidence>
<dbReference type="EMBL" id="AZGY01000020">
    <property type="protein sequence ID" value="KZZ90778.1"/>
    <property type="molecule type" value="Genomic_DNA"/>
</dbReference>
<feature type="region of interest" description="Disordered" evidence="1">
    <location>
        <begin position="192"/>
        <end position="274"/>
    </location>
</feature>
<feature type="compositionally biased region" description="Polar residues" evidence="1">
    <location>
        <begin position="316"/>
        <end position="331"/>
    </location>
</feature>
<proteinExistence type="predicted"/>
<evidence type="ECO:0000313" key="3">
    <source>
        <dbReference type="Proteomes" id="UP000078544"/>
    </source>
</evidence>
<evidence type="ECO:0000313" key="2">
    <source>
        <dbReference type="EMBL" id="KZZ90778.1"/>
    </source>
</evidence>
<comment type="caution">
    <text evidence="2">The sequence shown here is derived from an EMBL/GenBank/DDBJ whole genome shotgun (WGS) entry which is preliminary data.</text>
</comment>
<dbReference type="Proteomes" id="UP000078544">
    <property type="component" value="Unassembled WGS sequence"/>
</dbReference>
<keyword evidence="3" id="KW-1185">Reference proteome</keyword>
<feature type="compositionally biased region" description="Polar residues" evidence="1">
    <location>
        <begin position="195"/>
        <end position="206"/>
    </location>
</feature>
<name>A0A167Y2C8_9HYPO</name>
<dbReference type="OrthoDB" id="5408296at2759"/>
<dbReference type="AlphaFoldDB" id="A0A167Y2C8"/>
<sequence>MAAFVGEEIVATLFADVHYFFNAHDVKPRHHRFDRGSYVYLFENPAERRCRIEIANQPGTDEQDAFDGFLDQTHVRWSHRQKCVVSLAVTQAVGQNRWQLPALDPRNEKKYQYELHSLDIYFWTDQDALRFFTAIRRVLPPDRVEILEEPRDSSAISGIIRRLEDATTLDTQYTFANASLQDRTQRPFDEYTSKGVATSSGGTQSLLPPATFIPSYNPAAPAAPETLKHREKTPPPNDYLINPLAAAAGRDQEQPSARTTPPEVHHSSWSVSTGSMSSRLVPYMTVGAEAMPPAGVPGHQGVQGEISDRRPHTSKRSNSVDVISPASSYSGPSLPVSTADLPVDAGFLIQERKSRICPPSTTFESNYSFSARVPACHKDQDYSIHQQFYRPTESDFVAGSTTQYHPKIETSGRLEANAGRLERGISGVLKKFEKKFG</sequence>
<accession>A0A167Y2C8</accession>
<evidence type="ECO:0000256" key="1">
    <source>
        <dbReference type="SAM" id="MobiDB-lite"/>
    </source>
</evidence>
<reference evidence="2 3" key="1">
    <citation type="journal article" date="2016" name="Genome Biol. Evol.">
        <title>Divergent and convergent evolution of fungal pathogenicity.</title>
        <authorList>
            <person name="Shang Y."/>
            <person name="Xiao G."/>
            <person name="Zheng P."/>
            <person name="Cen K."/>
            <person name="Zhan S."/>
            <person name="Wang C."/>
        </authorList>
    </citation>
    <scope>NUCLEOTIDE SEQUENCE [LARGE SCALE GENOMIC DNA]</scope>
    <source>
        <strain evidence="2 3">RCEF 2490</strain>
    </source>
</reference>
<dbReference type="STRING" id="1081109.A0A167Y2C8"/>
<protein>
    <recommendedName>
        <fullName evidence="4">RNA recognition motif-containing protein</fullName>
    </recommendedName>
</protein>